<reference evidence="1 2" key="1">
    <citation type="submission" date="2020-08" db="EMBL/GenBank/DDBJ databases">
        <title>Genomic Encyclopedia of Type Strains, Phase IV (KMG-IV): sequencing the most valuable type-strain genomes for metagenomic binning, comparative biology and taxonomic classification.</title>
        <authorList>
            <person name="Goeker M."/>
        </authorList>
    </citation>
    <scope>NUCLEOTIDE SEQUENCE [LARGE SCALE GENOMIC DNA]</scope>
    <source>
        <strain evidence="1 2">DSM 26718</strain>
    </source>
</reference>
<comment type="caution">
    <text evidence="1">The sequence shown here is derived from an EMBL/GenBank/DDBJ whole genome shotgun (WGS) entry which is preliminary data.</text>
</comment>
<protein>
    <submittedName>
        <fullName evidence="1">Tetratricopeptide (TPR) repeat protein</fullName>
    </submittedName>
</protein>
<dbReference type="EMBL" id="JACHGG010000001">
    <property type="protein sequence ID" value="MBB6058060.1"/>
    <property type="molecule type" value="Genomic_DNA"/>
</dbReference>
<evidence type="ECO:0000313" key="1">
    <source>
        <dbReference type="EMBL" id="MBB6058060.1"/>
    </source>
</evidence>
<proteinExistence type="predicted"/>
<dbReference type="AlphaFoldDB" id="A0A7W9SY54"/>
<sequence length="314" mass="36589">MFSFLSSLFSDKNNERDLSFGLNARYSIPALIQQQQWQQVETIAHGLTSDELSRLVDGICLTDRYNKNIQLFIRSADTDFSHLVAGAWYLYQAWQARTGKWAEDLSKSEVEGFFHYLQLARLQLGGSFEQDAYRCEARARLVRTEMGLSEPDKAIKAFQQSIALDDSKFWAYHHVFKLVSPKWLGDKNELVAYIESVEKEDIQYALWLMYLVEMYSDIEEEENAPKRWYTEHSPLIQKILTQPKLPVDSSLVSVYANNNLAYLYHLLGEKEERNTILNQLVDRFPPYPWAYFGIESGSDAEMRKFRQSAAYRQP</sequence>
<dbReference type="RefSeq" id="WP_183401768.1">
    <property type="nucleotide sequence ID" value="NZ_JACHGG010000001.1"/>
</dbReference>
<dbReference type="InterPro" id="IPR011990">
    <property type="entry name" value="TPR-like_helical_dom_sf"/>
</dbReference>
<evidence type="ECO:0000313" key="2">
    <source>
        <dbReference type="Proteomes" id="UP000532746"/>
    </source>
</evidence>
<organism evidence="1 2">
    <name type="scientific">Hymenobacter luteus</name>
    <dbReference type="NCBI Taxonomy" id="1411122"/>
    <lineage>
        <taxon>Bacteria</taxon>
        <taxon>Pseudomonadati</taxon>
        <taxon>Bacteroidota</taxon>
        <taxon>Cytophagia</taxon>
        <taxon>Cytophagales</taxon>
        <taxon>Hymenobacteraceae</taxon>
        <taxon>Hymenobacter</taxon>
    </lineage>
</organism>
<gene>
    <name evidence="1" type="ORF">HNQ93_000890</name>
</gene>
<keyword evidence="2" id="KW-1185">Reference proteome</keyword>
<dbReference type="Proteomes" id="UP000532746">
    <property type="component" value="Unassembled WGS sequence"/>
</dbReference>
<dbReference type="Gene3D" id="1.25.40.10">
    <property type="entry name" value="Tetratricopeptide repeat domain"/>
    <property type="match status" value="1"/>
</dbReference>
<accession>A0A7W9SY54</accession>
<name>A0A7W9SY54_9BACT</name>